<feature type="region of interest" description="Disordered" evidence="1">
    <location>
        <begin position="92"/>
        <end position="170"/>
    </location>
</feature>
<evidence type="ECO:0000313" key="4">
    <source>
        <dbReference type="Proteomes" id="UP001164459"/>
    </source>
</evidence>
<evidence type="ECO:0000313" key="3">
    <source>
        <dbReference type="EMBL" id="WAS91575.1"/>
    </source>
</evidence>
<reference evidence="3" key="1">
    <citation type="submission" date="2022-11" db="EMBL/GenBank/DDBJ databases">
        <title>Minimal conservation of predation-associated metabolite biosynthetic gene clusters underscores biosynthetic potential of Myxococcota including descriptions for ten novel species: Archangium lansinium sp. nov., Myxococcus landrumus sp. nov., Nannocystis bai.</title>
        <authorList>
            <person name="Ahearne A."/>
            <person name="Stevens C."/>
            <person name="Dowd S."/>
        </authorList>
    </citation>
    <scope>NUCLEOTIDE SEQUENCE</scope>
    <source>
        <strain evidence="3">Fl3</strain>
    </source>
</reference>
<protein>
    <recommendedName>
        <fullName evidence="5">Outer membrane lipoprotein BamD-like domain-containing protein</fullName>
    </recommendedName>
</protein>
<keyword evidence="2" id="KW-1133">Transmembrane helix</keyword>
<keyword evidence="2" id="KW-0812">Transmembrane</keyword>
<dbReference type="EMBL" id="CP114040">
    <property type="protein sequence ID" value="WAS91575.1"/>
    <property type="molecule type" value="Genomic_DNA"/>
</dbReference>
<evidence type="ECO:0008006" key="5">
    <source>
        <dbReference type="Google" id="ProtNLM"/>
    </source>
</evidence>
<gene>
    <name evidence="3" type="ORF">O0S08_35795</name>
</gene>
<feature type="compositionally biased region" description="Low complexity" evidence="1">
    <location>
        <begin position="107"/>
        <end position="121"/>
    </location>
</feature>
<accession>A0ABY7GX62</accession>
<keyword evidence="4" id="KW-1185">Reference proteome</keyword>
<feature type="transmembrane region" description="Helical" evidence="2">
    <location>
        <begin position="51"/>
        <end position="69"/>
    </location>
</feature>
<proteinExistence type="predicted"/>
<feature type="compositionally biased region" description="Pro residues" evidence="1">
    <location>
        <begin position="130"/>
        <end position="146"/>
    </location>
</feature>
<dbReference type="RefSeq" id="WP_269033937.1">
    <property type="nucleotide sequence ID" value="NZ_CP114040.1"/>
</dbReference>
<feature type="compositionally biased region" description="Low complexity" evidence="1">
    <location>
        <begin position="147"/>
        <end position="156"/>
    </location>
</feature>
<dbReference type="Proteomes" id="UP001164459">
    <property type="component" value="Chromosome"/>
</dbReference>
<sequence>MTDEPTSSRALIAAYKACARPSAAAEAQLWASLAAAERAASPRPRRRSPSLAPWLAVAAALLLLAAWQLDLAGNFVSGHVLKDMREQAEYDAAGPGSRAATARDESAGAADDAATSATAGAPGQVLHPSPTGPRPLVVVPPRPRPAAPKTAGPRRGSQAPASEREAVEEDAAVVDDGDRMLAEMALLQEARAALRAGQPAAALDLLDRHAASFAGGGLAEERQALRVQALCAAGDPARGASEAAAFLRAYPRSTYAARVADACPKEHAQKDTSKIP</sequence>
<keyword evidence="2" id="KW-0472">Membrane</keyword>
<evidence type="ECO:0000256" key="2">
    <source>
        <dbReference type="SAM" id="Phobius"/>
    </source>
</evidence>
<organism evidence="3 4">
    <name type="scientific">Nannocystis punicea</name>
    <dbReference type="NCBI Taxonomy" id="2995304"/>
    <lineage>
        <taxon>Bacteria</taxon>
        <taxon>Pseudomonadati</taxon>
        <taxon>Myxococcota</taxon>
        <taxon>Polyangia</taxon>
        <taxon>Nannocystales</taxon>
        <taxon>Nannocystaceae</taxon>
        <taxon>Nannocystis</taxon>
    </lineage>
</organism>
<evidence type="ECO:0000256" key="1">
    <source>
        <dbReference type="SAM" id="MobiDB-lite"/>
    </source>
</evidence>
<name>A0ABY7GX62_9BACT</name>